<dbReference type="OrthoDB" id="2732296at2759"/>
<evidence type="ECO:0000256" key="1">
    <source>
        <dbReference type="SAM" id="Phobius"/>
    </source>
</evidence>
<keyword evidence="1" id="KW-0812">Transmembrane</keyword>
<gene>
    <name evidence="3" type="ORF">SISNIDRAFT_471183</name>
</gene>
<reference evidence="3 4" key="1">
    <citation type="journal article" date="2016" name="Mol. Biol. Evol.">
        <title>Comparative Genomics of Early-Diverging Mushroom-Forming Fungi Provides Insights into the Origins of Lignocellulose Decay Capabilities.</title>
        <authorList>
            <person name="Nagy L.G."/>
            <person name="Riley R."/>
            <person name="Tritt A."/>
            <person name="Adam C."/>
            <person name="Daum C."/>
            <person name="Floudas D."/>
            <person name="Sun H."/>
            <person name="Yadav J.S."/>
            <person name="Pangilinan J."/>
            <person name="Larsson K.H."/>
            <person name="Matsuura K."/>
            <person name="Barry K."/>
            <person name="Labutti K."/>
            <person name="Kuo R."/>
            <person name="Ohm R.A."/>
            <person name="Bhattacharya S.S."/>
            <person name="Shirouzu T."/>
            <person name="Yoshinaga Y."/>
            <person name="Martin F.M."/>
            <person name="Grigoriev I.V."/>
            <person name="Hibbett D.S."/>
        </authorList>
    </citation>
    <scope>NUCLEOTIDE SEQUENCE [LARGE SCALE GENOMIC DNA]</scope>
    <source>
        <strain evidence="3 4">HHB9708</strain>
    </source>
</reference>
<feature type="transmembrane region" description="Helical" evidence="1">
    <location>
        <begin position="49"/>
        <end position="70"/>
    </location>
</feature>
<protein>
    <recommendedName>
        <fullName evidence="2">DUF6534 domain-containing protein</fullName>
    </recommendedName>
</protein>
<name>A0A164MY24_9AGAM</name>
<dbReference type="Proteomes" id="UP000076722">
    <property type="component" value="Unassembled WGS sequence"/>
</dbReference>
<evidence type="ECO:0000259" key="2">
    <source>
        <dbReference type="Pfam" id="PF20152"/>
    </source>
</evidence>
<organism evidence="3 4">
    <name type="scientific">Sistotremastrum niveocremeum HHB9708</name>
    <dbReference type="NCBI Taxonomy" id="1314777"/>
    <lineage>
        <taxon>Eukaryota</taxon>
        <taxon>Fungi</taxon>
        <taxon>Dikarya</taxon>
        <taxon>Basidiomycota</taxon>
        <taxon>Agaricomycotina</taxon>
        <taxon>Agaricomycetes</taxon>
        <taxon>Sistotremastrales</taxon>
        <taxon>Sistotremastraceae</taxon>
        <taxon>Sertulicium</taxon>
        <taxon>Sertulicium niveocremeum</taxon>
    </lineage>
</organism>
<feature type="domain" description="DUF6534" evidence="2">
    <location>
        <begin position="173"/>
        <end position="248"/>
    </location>
</feature>
<feature type="transmembrane region" description="Helical" evidence="1">
    <location>
        <begin position="163"/>
        <end position="187"/>
    </location>
</feature>
<keyword evidence="1" id="KW-0472">Membrane</keyword>
<evidence type="ECO:0000313" key="3">
    <source>
        <dbReference type="EMBL" id="KZS87163.1"/>
    </source>
</evidence>
<dbReference type="PANTHER" id="PTHR40465:SF1">
    <property type="entry name" value="DUF6534 DOMAIN-CONTAINING PROTEIN"/>
    <property type="match status" value="1"/>
</dbReference>
<dbReference type="AlphaFoldDB" id="A0A164MY24"/>
<dbReference type="EMBL" id="KV419455">
    <property type="protein sequence ID" value="KZS87163.1"/>
    <property type="molecule type" value="Genomic_DNA"/>
</dbReference>
<evidence type="ECO:0000313" key="4">
    <source>
        <dbReference type="Proteomes" id="UP000076722"/>
    </source>
</evidence>
<feature type="transmembrane region" description="Helical" evidence="1">
    <location>
        <begin position="91"/>
        <end position="113"/>
    </location>
</feature>
<accession>A0A164MY24</accession>
<feature type="transmembrane region" description="Helical" evidence="1">
    <location>
        <begin position="199"/>
        <end position="229"/>
    </location>
</feature>
<feature type="transmembrane region" description="Helical" evidence="1">
    <location>
        <begin position="12"/>
        <end position="37"/>
    </location>
</feature>
<sequence length="249" mass="28131">MSSLTELVRRSLGATLLGVFLSSTLHGVTCLQAILYFNNFPKDGRWLKSGVTVLMLVEFAHIALCWHFMYQWCITTIVSPDVLGKTIWSTLLTVPVTGLTEAITHIFFIARIWKCEWSALFSGGMDIKSSAGVLEAGRIEFRLILQPRYRYPLWVEFGTHLKAWIPAMLLMSSITDAAITCVLCFCLHQSRSTFKQTDTLITIILQYTLGSGFMTAIGDLIVVILFFVFPEDTRYLAVYEVTSKCKIYI</sequence>
<keyword evidence="1" id="KW-1133">Transmembrane helix</keyword>
<keyword evidence="4" id="KW-1185">Reference proteome</keyword>
<proteinExistence type="predicted"/>
<dbReference type="Pfam" id="PF20152">
    <property type="entry name" value="DUF6534"/>
    <property type="match status" value="1"/>
</dbReference>
<dbReference type="STRING" id="1314777.A0A164MY24"/>
<dbReference type="InterPro" id="IPR045339">
    <property type="entry name" value="DUF6534"/>
</dbReference>
<dbReference type="PANTHER" id="PTHR40465">
    <property type="entry name" value="CHROMOSOME 1, WHOLE GENOME SHOTGUN SEQUENCE"/>
    <property type="match status" value="1"/>
</dbReference>